<dbReference type="GO" id="GO:0004806">
    <property type="term" value="F:triacylglycerol lipase activity"/>
    <property type="evidence" value="ECO:0007669"/>
    <property type="project" value="TreeGrafter"/>
</dbReference>
<dbReference type="EMBL" id="JAFCMP010000015">
    <property type="protein sequence ID" value="KAG5191736.1"/>
    <property type="molecule type" value="Genomic_DNA"/>
</dbReference>
<dbReference type="OrthoDB" id="197155at2759"/>
<dbReference type="SUPFAM" id="SSF52151">
    <property type="entry name" value="FabD/lysophospholipase-like"/>
    <property type="match status" value="1"/>
</dbReference>
<accession>A0A835ZDH3</accession>
<dbReference type="GO" id="GO:0016020">
    <property type="term" value="C:membrane"/>
    <property type="evidence" value="ECO:0007669"/>
    <property type="project" value="TreeGrafter"/>
</dbReference>
<reference evidence="1" key="1">
    <citation type="submission" date="2021-02" db="EMBL/GenBank/DDBJ databases">
        <title>First Annotated Genome of the Yellow-green Alga Tribonema minus.</title>
        <authorList>
            <person name="Mahan K.M."/>
        </authorList>
    </citation>
    <scope>NUCLEOTIDE SEQUENCE</scope>
    <source>
        <strain evidence="1">UTEX B ZZ1240</strain>
    </source>
</reference>
<dbReference type="PANTHER" id="PTHR12406">
    <property type="entry name" value="CALCIUM-INDEPENDENT PHOSPHOLIPASE A2 IPLA2 -RELATED"/>
    <property type="match status" value="1"/>
</dbReference>
<dbReference type="GO" id="GO:0055088">
    <property type="term" value="P:lipid homeostasis"/>
    <property type="evidence" value="ECO:0007669"/>
    <property type="project" value="TreeGrafter"/>
</dbReference>
<organism evidence="1 2">
    <name type="scientific">Tribonema minus</name>
    <dbReference type="NCBI Taxonomy" id="303371"/>
    <lineage>
        <taxon>Eukaryota</taxon>
        <taxon>Sar</taxon>
        <taxon>Stramenopiles</taxon>
        <taxon>Ochrophyta</taxon>
        <taxon>PX clade</taxon>
        <taxon>Xanthophyceae</taxon>
        <taxon>Tribonematales</taxon>
        <taxon>Tribonemataceae</taxon>
        <taxon>Tribonema</taxon>
    </lineage>
</organism>
<dbReference type="GO" id="GO:0019433">
    <property type="term" value="P:triglyceride catabolic process"/>
    <property type="evidence" value="ECO:0007669"/>
    <property type="project" value="TreeGrafter"/>
</dbReference>
<evidence type="ECO:0000313" key="2">
    <source>
        <dbReference type="Proteomes" id="UP000664859"/>
    </source>
</evidence>
<keyword evidence="2" id="KW-1185">Reference proteome</keyword>
<proteinExistence type="predicted"/>
<evidence type="ECO:0008006" key="3">
    <source>
        <dbReference type="Google" id="ProtNLM"/>
    </source>
</evidence>
<dbReference type="InterPro" id="IPR016035">
    <property type="entry name" value="Acyl_Trfase/lysoPLipase"/>
</dbReference>
<dbReference type="InterPro" id="IPR033562">
    <property type="entry name" value="PLPL"/>
</dbReference>
<dbReference type="PANTHER" id="PTHR12406:SF45">
    <property type="entry name" value="PATATIN"/>
    <property type="match status" value="1"/>
</dbReference>
<dbReference type="Proteomes" id="UP000664859">
    <property type="component" value="Unassembled WGS sequence"/>
</dbReference>
<evidence type="ECO:0000313" key="1">
    <source>
        <dbReference type="EMBL" id="KAG5191736.1"/>
    </source>
</evidence>
<sequence>MKNCTVGAGGEYSSFTRAHYDLGAVDMVGASAGALAATLGANGVNMEESLDLALQLSDANGVWERGGLGGVWGGMVREWLDELLPENAHARSRGRVHLLCMRVLPPLPPLQRRLVTDFASRDDLIGACMASVHIPRFSARYRGGRYVDASFRVGRSTNGHNAAGPMEKAASLVVACLGLHVWVQDRRIRDLAKRQDATNSLLRSLHVDTAKDLQALTESLRKLDDFARISTEEQCTARLLGALQVRLEGDLQTLLNIVQRLEVRVTLALAPSPSQGPLALTHAKHLLAPRDQEYTPATAARDDPAMAGKGKEFLRLHDRSALEAMMQGGYDHITQLRAQGALEFLDASGSRSAQHA</sequence>
<name>A0A835ZDH3_9STRA</name>
<dbReference type="GO" id="GO:0005737">
    <property type="term" value="C:cytoplasm"/>
    <property type="evidence" value="ECO:0007669"/>
    <property type="project" value="TreeGrafter"/>
</dbReference>
<gene>
    <name evidence="1" type="ORF">JKP88DRAFT_284944</name>
</gene>
<dbReference type="GO" id="GO:0005811">
    <property type="term" value="C:lipid droplet"/>
    <property type="evidence" value="ECO:0007669"/>
    <property type="project" value="TreeGrafter"/>
</dbReference>
<comment type="caution">
    <text evidence="1">The sequence shown here is derived from an EMBL/GenBank/DDBJ whole genome shotgun (WGS) entry which is preliminary data.</text>
</comment>
<dbReference type="AlphaFoldDB" id="A0A835ZDH3"/>
<protein>
    <recommendedName>
        <fullName evidence="3">Patatin</fullName>
    </recommendedName>
</protein>